<evidence type="ECO:0000313" key="3">
    <source>
        <dbReference type="Proteomes" id="UP000001593"/>
    </source>
</evidence>
<organism evidence="2 3">
    <name type="scientific">Nematostella vectensis</name>
    <name type="common">Starlet sea anemone</name>
    <dbReference type="NCBI Taxonomy" id="45351"/>
    <lineage>
        <taxon>Eukaryota</taxon>
        <taxon>Metazoa</taxon>
        <taxon>Cnidaria</taxon>
        <taxon>Anthozoa</taxon>
        <taxon>Hexacorallia</taxon>
        <taxon>Actiniaria</taxon>
        <taxon>Edwardsiidae</taxon>
        <taxon>Nematostella</taxon>
    </lineage>
</organism>
<dbReference type="KEGG" id="nve:5509943"/>
<keyword evidence="3" id="KW-1185">Reference proteome</keyword>
<reference evidence="2 3" key="1">
    <citation type="journal article" date="2007" name="Science">
        <title>Sea anemone genome reveals ancestral eumetazoan gene repertoire and genomic organization.</title>
        <authorList>
            <person name="Putnam N.H."/>
            <person name="Srivastava M."/>
            <person name="Hellsten U."/>
            <person name="Dirks B."/>
            <person name="Chapman J."/>
            <person name="Salamov A."/>
            <person name="Terry A."/>
            <person name="Shapiro H."/>
            <person name="Lindquist E."/>
            <person name="Kapitonov V.V."/>
            <person name="Jurka J."/>
            <person name="Genikhovich G."/>
            <person name="Grigoriev I.V."/>
            <person name="Lucas S.M."/>
            <person name="Steele R.E."/>
            <person name="Finnerty J.R."/>
            <person name="Technau U."/>
            <person name="Martindale M.Q."/>
            <person name="Rokhsar D.S."/>
        </authorList>
    </citation>
    <scope>NUCLEOTIDE SEQUENCE [LARGE SCALE GENOMIC DNA]</scope>
    <source>
        <strain evidence="3">CH2 X CH6</strain>
    </source>
</reference>
<dbReference type="STRING" id="45351.A7SD30"/>
<dbReference type="eggNOG" id="ENOG502SCCS">
    <property type="taxonomic scope" value="Eukaryota"/>
</dbReference>
<dbReference type="InterPro" id="IPR027968">
    <property type="entry name" value="JHY"/>
</dbReference>
<dbReference type="InParanoid" id="A7SD30"/>
<dbReference type="OrthoDB" id="10057281at2759"/>
<dbReference type="EMBL" id="DS469627">
    <property type="protein sequence ID" value="EDO38353.1"/>
    <property type="molecule type" value="Genomic_DNA"/>
</dbReference>
<feature type="region of interest" description="Disordered" evidence="1">
    <location>
        <begin position="394"/>
        <end position="437"/>
    </location>
</feature>
<dbReference type="Pfam" id="PF15261">
    <property type="entry name" value="JHY"/>
    <property type="match status" value="1"/>
</dbReference>
<proteinExistence type="predicted"/>
<accession>A7SD30</accession>
<gene>
    <name evidence="2" type="ORF">NEMVEDRAFT_v1g244417</name>
</gene>
<evidence type="ECO:0000313" key="2">
    <source>
        <dbReference type="EMBL" id="EDO38353.1"/>
    </source>
</evidence>
<dbReference type="PANTHER" id="PTHR14726:SF1">
    <property type="entry name" value="JHY PROTEIN HOMOLOG"/>
    <property type="match status" value="1"/>
</dbReference>
<sequence>MDGSDDKGKINEGRVKTFAPPEIIAAILDPEDALETVRNTGENGVESQANDQRTTLTAQILSMEDGEPFGNDNISREDELLRDSLNDSLEFEVKDSFQDEEEANRNSTAKDKRSTINSVNSKHESIKSRQSVKSVQSTSNEVPNAKNKSANPQKLGTKTKTEPSPPKVNFIDKNKEVGKRTKGGSYAAKFQQKVKLKYDKDFKGHSTTTNNLLEETSEQYDYFESSFNSRTGNALSNTSGTHLNANMYGGYASNMSTYYNPENTYGLNNNPYSMPQEYAYWGSVVDAQYQYLNQPYQTPCSDFGLRYSNHGQQSYQPLAGAATYPYNGYHRAYPVMTQGYTSYSSQSAPPGGPNYARQPLIERVEFFAEHDDLALSLPNSRFVNNSQRFQEGSLMQRRFVSEPQLSTSPMIKDSKGPESGNNGGDSLTSPRQPVDYKPYTLKEYRQIRNETPSQMGSLGPDTDSEEYKQKLYKLNKQKEYAEMLRSQHAALKPHWEKKAPPLNPTPARLKQAEAKRKAAMNYAKTVPKPKTMTPRQPYIRTEQPQSLAETGDLTLVEILRLRHEKEKHEVDVIRKDIAAKIRH</sequence>
<dbReference type="PANTHER" id="PTHR14726">
    <property type="entry name" value="JHY PROTEIN HOMOLOG"/>
    <property type="match status" value="1"/>
</dbReference>
<protein>
    <submittedName>
        <fullName evidence="2">Uncharacterized protein</fullName>
    </submittedName>
</protein>
<dbReference type="OMA" id="DDMTHAS"/>
<dbReference type="HOGENOM" id="CLU_467949_0_0_1"/>
<feature type="compositionally biased region" description="Polar residues" evidence="1">
    <location>
        <begin position="128"/>
        <end position="158"/>
    </location>
</feature>
<name>A7SD30_NEMVE</name>
<dbReference type="AlphaFoldDB" id="A7SD30"/>
<feature type="region of interest" description="Disordered" evidence="1">
    <location>
        <begin position="92"/>
        <end position="171"/>
    </location>
</feature>
<evidence type="ECO:0000256" key="1">
    <source>
        <dbReference type="SAM" id="MobiDB-lite"/>
    </source>
</evidence>
<dbReference type="Proteomes" id="UP000001593">
    <property type="component" value="Unassembled WGS sequence"/>
</dbReference>
<dbReference type="GO" id="GO:0035082">
    <property type="term" value="P:axoneme assembly"/>
    <property type="evidence" value="ECO:0000318"/>
    <property type="project" value="GO_Central"/>
</dbReference>